<dbReference type="EC" id="1.7.1.17" evidence="6"/>
<dbReference type="GeneID" id="93659394"/>
<dbReference type="RefSeq" id="WP_038399876.1">
    <property type="nucleotide sequence ID" value="NZ_BLVX01000009.1"/>
</dbReference>
<keyword evidence="3 6" id="KW-0560">Oxidoreductase</keyword>
<organism evidence="9 10">
    <name type="scientific">Pseudomonas cichorii</name>
    <dbReference type="NCBI Taxonomy" id="36746"/>
    <lineage>
        <taxon>Bacteria</taxon>
        <taxon>Pseudomonadati</taxon>
        <taxon>Pseudomonadota</taxon>
        <taxon>Gammaproteobacteria</taxon>
        <taxon>Pseudomonadales</taxon>
        <taxon>Pseudomonadaceae</taxon>
        <taxon>Pseudomonas</taxon>
    </lineage>
</organism>
<reference evidence="8 11" key="2">
    <citation type="submission" date="2020-05" db="EMBL/GenBank/DDBJ databases">
        <title>Genetic diversity of Pseudomonas cichorii.</title>
        <authorList>
            <person name="Tani S."/>
            <person name="Yagi H."/>
            <person name="Hashimoto S."/>
            <person name="Iiyama K."/>
            <person name="Furuya N."/>
        </authorList>
    </citation>
    <scope>NUCLEOTIDE SEQUENCE [LARGE SCALE GENOMIC DNA]</scope>
    <source>
        <strain evidence="8 11">LMG 2162</strain>
    </source>
</reference>
<keyword evidence="2 6" id="KW-0288">FMN</keyword>
<evidence type="ECO:0000313" key="9">
    <source>
        <dbReference type="EMBL" id="RMR60240.1"/>
    </source>
</evidence>
<dbReference type="InterPro" id="IPR023048">
    <property type="entry name" value="NADH:quinone_OxRdtase_FMN_depd"/>
</dbReference>
<evidence type="ECO:0000256" key="5">
    <source>
        <dbReference type="ARBA" id="ARBA00048542"/>
    </source>
</evidence>
<dbReference type="GO" id="GO:0016652">
    <property type="term" value="F:oxidoreductase activity, acting on NAD(P)H as acceptor"/>
    <property type="evidence" value="ECO:0007669"/>
    <property type="project" value="UniProtKB-UniRule"/>
</dbReference>
<dbReference type="SUPFAM" id="SSF52218">
    <property type="entry name" value="Flavoproteins"/>
    <property type="match status" value="1"/>
</dbReference>
<comment type="subunit">
    <text evidence="6">Homodimer.</text>
</comment>
<dbReference type="OrthoDB" id="9787136at2"/>
<keyword evidence="11" id="KW-1185">Reference proteome</keyword>
<dbReference type="AlphaFoldDB" id="A0A3M4W8C7"/>
<evidence type="ECO:0000313" key="8">
    <source>
        <dbReference type="EMBL" id="GFM93952.1"/>
    </source>
</evidence>
<keyword evidence="4 6" id="KW-0520">NAD</keyword>
<dbReference type="EC" id="1.6.5.-" evidence="6"/>
<comment type="catalytic activity">
    <reaction evidence="5">
        <text>N,N-dimethyl-1,4-phenylenediamine + anthranilate + 2 NAD(+) = 2-(4-dimethylaminophenyl)diazenylbenzoate + 2 NADH + 2 H(+)</text>
        <dbReference type="Rhea" id="RHEA:55872"/>
        <dbReference type="ChEBI" id="CHEBI:15378"/>
        <dbReference type="ChEBI" id="CHEBI:15783"/>
        <dbReference type="ChEBI" id="CHEBI:16567"/>
        <dbReference type="ChEBI" id="CHEBI:57540"/>
        <dbReference type="ChEBI" id="CHEBI:57945"/>
        <dbReference type="ChEBI" id="CHEBI:71579"/>
        <dbReference type="EC" id="1.7.1.17"/>
    </reaction>
    <physiologicalReaction direction="right-to-left" evidence="5">
        <dbReference type="Rhea" id="RHEA:55874"/>
    </physiologicalReaction>
</comment>
<reference evidence="9 10" key="1">
    <citation type="submission" date="2018-08" db="EMBL/GenBank/DDBJ databases">
        <title>Recombination of ecologically and evolutionarily significant loci maintains genetic cohesion in the Pseudomonas syringae species complex.</title>
        <authorList>
            <person name="Dillon M."/>
            <person name="Thakur S."/>
            <person name="Almeida R.N.D."/>
            <person name="Weir B.S."/>
            <person name="Guttman D.S."/>
        </authorList>
    </citation>
    <scope>NUCLEOTIDE SEQUENCE [LARGE SCALE GENOMIC DNA]</scope>
    <source>
        <strain evidence="9 10">ICMP 6917</strain>
    </source>
</reference>
<dbReference type="InterPro" id="IPR050104">
    <property type="entry name" value="FMN-dep_NADH:Q_OxRdtase_AzoR1"/>
</dbReference>
<dbReference type="HAMAP" id="MF_01216">
    <property type="entry name" value="Azoreductase_type1"/>
    <property type="match status" value="1"/>
</dbReference>
<dbReference type="Proteomes" id="UP000614982">
    <property type="component" value="Unassembled WGS sequence"/>
</dbReference>
<dbReference type="EMBL" id="BLWA01000013">
    <property type="protein sequence ID" value="GFM93952.1"/>
    <property type="molecule type" value="Genomic_DNA"/>
</dbReference>
<evidence type="ECO:0000256" key="6">
    <source>
        <dbReference type="HAMAP-Rule" id="MF_01216"/>
    </source>
</evidence>
<comment type="function">
    <text evidence="6">Also exhibits azoreductase activity. Catalyzes the reductive cleavage of the azo bond in aromatic azo compounds to the corresponding amines.</text>
</comment>
<evidence type="ECO:0000256" key="1">
    <source>
        <dbReference type="ARBA" id="ARBA00022630"/>
    </source>
</evidence>
<evidence type="ECO:0000256" key="3">
    <source>
        <dbReference type="ARBA" id="ARBA00023002"/>
    </source>
</evidence>
<dbReference type="GO" id="GO:0016655">
    <property type="term" value="F:oxidoreductase activity, acting on NAD(P)H, quinone or similar compound as acceptor"/>
    <property type="evidence" value="ECO:0007669"/>
    <property type="project" value="InterPro"/>
</dbReference>
<dbReference type="EMBL" id="RBRY01000050">
    <property type="protein sequence ID" value="RMR60240.1"/>
    <property type="molecule type" value="Genomic_DNA"/>
</dbReference>
<feature type="binding site" evidence="6">
    <location>
        <position position="9"/>
    </location>
    <ligand>
        <name>FMN</name>
        <dbReference type="ChEBI" id="CHEBI:58210"/>
    </ligand>
</feature>
<gene>
    <name evidence="6" type="primary">azoR</name>
    <name evidence="8" type="synonym">azoR_2</name>
    <name evidence="9" type="ORF">ALP84_00557</name>
    <name evidence="8" type="ORF">PSCICP_39240</name>
</gene>
<comment type="caution">
    <text evidence="9">The sequence shown here is derived from an EMBL/GenBank/DDBJ whole genome shotgun (WGS) entry which is preliminary data.</text>
</comment>
<evidence type="ECO:0000313" key="10">
    <source>
        <dbReference type="Proteomes" id="UP000278332"/>
    </source>
</evidence>
<dbReference type="InterPro" id="IPR029039">
    <property type="entry name" value="Flavoprotein-like_sf"/>
</dbReference>
<comment type="similarity">
    <text evidence="6">Belongs to the azoreductase type 1 family.</text>
</comment>
<feature type="binding site" evidence="6">
    <location>
        <begin position="96"/>
        <end position="99"/>
    </location>
    <ligand>
        <name>FMN</name>
        <dbReference type="ChEBI" id="CHEBI:58210"/>
    </ligand>
</feature>
<dbReference type="PANTHER" id="PTHR43741">
    <property type="entry name" value="FMN-DEPENDENT NADH-AZOREDUCTASE 1"/>
    <property type="match status" value="1"/>
</dbReference>
<dbReference type="InterPro" id="IPR003680">
    <property type="entry name" value="Flavodoxin_fold"/>
</dbReference>
<accession>A0A3M4W8C7</accession>
<dbReference type="GO" id="GO:0009055">
    <property type="term" value="F:electron transfer activity"/>
    <property type="evidence" value="ECO:0007669"/>
    <property type="project" value="UniProtKB-UniRule"/>
</dbReference>
<keyword evidence="1 6" id="KW-0285">Flavoprotein</keyword>
<evidence type="ECO:0000259" key="7">
    <source>
        <dbReference type="Pfam" id="PF02525"/>
    </source>
</evidence>
<proteinExistence type="inferred from homology"/>
<comment type="cofactor">
    <cofactor evidence="6">
        <name>FMN</name>
        <dbReference type="ChEBI" id="CHEBI:58210"/>
    </cofactor>
    <text evidence="6">Binds 1 FMN per subunit.</text>
</comment>
<comment type="function">
    <text evidence="6">Quinone reductase that provides resistance to thiol-specific stress caused by electrophilic quinones.</text>
</comment>
<sequence length="203" mass="21860">MKILHIDSSILGNSSVTRDLSAATVAHIKASHPDAQVEYRDLALNEIRHLNGAIAAGFRPGGSSAIDDSARQEHLVSEALVNEFLASDVLVIGAPMYNFSVSSQLKAWLDRIAQMGRTFKYTDKGPVGLTVGKRVIIVSARGGFYAQGPAGHMDFQESYLKAFFGFLGVTDVQVVRAEGASKTEEVRNKGIEQARAAIVELSI</sequence>
<evidence type="ECO:0000256" key="4">
    <source>
        <dbReference type="ARBA" id="ARBA00023027"/>
    </source>
</evidence>
<comment type="caution">
    <text evidence="6">Lacks conserved residue(s) required for the propagation of feature annotation.</text>
</comment>
<dbReference type="Pfam" id="PF02525">
    <property type="entry name" value="Flavodoxin_2"/>
    <property type="match status" value="1"/>
</dbReference>
<protein>
    <recommendedName>
        <fullName evidence="6">FMN dependent NADH:quinone oxidoreductase</fullName>
        <ecNumber evidence="6">1.6.5.-</ecNumber>
    </recommendedName>
    <alternativeName>
        <fullName evidence="6">Azo-dye reductase</fullName>
    </alternativeName>
    <alternativeName>
        <fullName evidence="6">FMN-dependent NADH-azo compound oxidoreductase</fullName>
    </alternativeName>
    <alternativeName>
        <fullName evidence="6">FMN-dependent NADH-azoreductase</fullName>
        <ecNumber evidence="6">1.7.1.17</ecNumber>
    </alternativeName>
</protein>
<evidence type="ECO:0000313" key="11">
    <source>
        <dbReference type="Proteomes" id="UP000614982"/>
    </source>
</evidence>
<dbReference type="PANTHER" id="PTHR43741:SF4">
    <property type="entry name" value="FMN-DEPENDENT NADH:QUINONE OXIDOREDUCTASE"/>
    <property type="match status" value="1"/>
</dbReference>
<dbReference type="Proteomes" id="UP000278332">
    <property type="component" value="Unassembled WGS sequence"/>
</dbReference>
<evidence type="ECO:0000256" key="2">
    <source>
        <dbReference type="ARBA" id="ARBA00022643"/>
    </source>
</evidence>
<dbReference type="Gene3D" id="3.40.50.360">
    <property type="match status" value="1"/>
</dbReference>
<feature type="domain" description="Flavodoxin-like fold" evidence="7">
    <location>
        <begin position="1"/>
        <end position="200"/>
    </location>
</feature>
<name>A0A3M4W8C7_PSECI</name>
<dbReference type="GO" id="GO:0010181">
    <property type="term" value="F:FMN binding"/>
    <property type="evidence" value="ECO:0007669"/>
    <property type="project" value="UniProtKB-UniRule"/>
</dbReference>
<comment type="catalytic activity">
    <reaction evidence="6">
        <text>2 a quinone + NADH + H(+) = 2 a 1,4-benzosemiquinone + NAD(+)</text>
        <dbReference type="Rhea" id="RHEA:65952"/>
        <dbReference type="ChEBI" id="CHEBI:15378"/>
        <dbReference type="ChEBI" id="CHEBI:57540"/>
        <dbReference type="ChEBI" id="CHEBI:57945"/>
        <dbReference type="ChEBI" id="CHEBI:132124"/>
        <dbReference type="ChEBI" id="CHEBI:134225"/>
    </reaction>
</comment>